<accession>A0AAD0S0E8</accession>
<dbReference type="InterPro" id="IPR051907">
    <property type="entry name" value="DoxX-like_oxidoreductase"/>
</dbReference>
<organism evidence="8 9">
    <name type="scientific">Pseudoalteromonas lipolytica</name>
    <dbReference type="NCBI Taxonomy" id="570156"/>
    <lineage>
        <taxon>Bacteria</taxon>
        <taxon>Pseudomonadati</taxon>
        <taxon>Pseudomonadota</taxon>
        <taxon>Gammaproteobacteria</taxon>
        <taxon>Alteromonadales</taxon>
        <taxon>Pseudoalteromonadaceae</taxon>
        <taxon>Pseudoalteromonas</taxon>
    </lineage>
</organism>
<keyword evidence="5 7" id="KW-1133">Transmembrane helix</keyword>
<evidence type="ECO:0000256" key="1">
    <source>
        <dbReference type="ARBA" id="ARBA00004651"/>
    </source>
</evidence>
<feature type="transmembrane region" description="Helical" evidence="7">
    <location>
        <begin position="20"/>
        <end position="38"/>
    </location>
</feature>
<dbReference type="PANTHER" id="PTHR33452">
    <property type="entry name" value="OXIDOREDUCTASE CATD-RELATED"/>
    <property type="match status" value="1"/>
</dbReference>
<reference evidence="8 9" key="1">
    <citation type="submission" date="2018-08" db="EMBL/GenBank/DDBJ databases">
        <title>Draft genome sequence of Pseudoalteromonas donghaensis HJ51.</title>
        <authorList>
            <person name="Oh J."/>
            <person name="Roh D."/>
        </authorList>
    </citation>
    <scope>NUCLEOTIDE SEQUENCE [LARGE SCALE GENOMIC DNA]</scope>
    <source>
        <strain evidence="8 9">HJ51</strain>
    </source>
</reference>
<dbReference type="Proteomes" id="UP000264605">
    <property type="component" value="Chromosome"/>
</dbReference>
<protein>
    <submittedName>
        <fullName evidence="8">DoxX family protein</fullName>
    </submittedName>
</protein>
<proteinExistence type="inferred from homology"/>
<dbReference type="AlphaFoldDB" id="A0AAD0S0E8"/>
<keyword evidence="6 7" id="KW-0472">Membrane</keyword>
<name>A0AAD0S0E8_9GAMM</name>
<feature type="transmembrane region" description="Helical" evidence="7">
    <location>
        <begin position="193"/>
        <end position="213"/>
    </location>
</feature>
<dbReference type="KEGG" id="pdj:D0907_08745"/>
<dbReference type="InterPro" id="IPR032808">
    <property type="entry name" value="DoxX"/>
</dbReference>
<dbReference type="PANTHER" id="PTHR33452:SF19">
    <property type="entry name" value="DOXX FAMILY PROTEIN"/>
    <property type="match status" value="1"/>
</dbReference>
<dbReference type="EMBL" id="CP032090">
    <property type="protein sequence ID" value="AXV65353.1"/>
    <property type="molecule type" value="Genomic_DNA"/>
</dbReference>
<evidence type="ECO:0000256" key="4">
    <source>
        <dbReference type="ARBA" id="ARBA00022692"/>
    </source>
</evidence>
<dbReference type="GO" id="GO:0005886">
    <property type="term" value="C:plasma membrane"/>
    <property type="evidence" value="ECO:0007669"/>
    <property type="project" value="UniProtKB-SubCell"/>
</dbReference>
<dbReference type="Pfam" id="PF07681">
    <property type="entry name" value="DoxX"/>
    <property type="match status" value="1"/>
</dbReference>
<comment type="subcellular location">
    <subcellularLocation>
        <location evidence="1">Cell membrane</location>
        <topology evidence="1">Multi-pass membrane protein</topology>
    </subcellularLocation>
</comment>
<dbReference type="GeneID" id="99505545"/>
<evidence type="ECO:0000256" key="7">
    <source>
        <dbReference type="SAM" id="Phobius"/>
    </source>
</evidence>
<evidence type="ECO:0000313" key="8">
    <source>
        <dbReference type="EMBL" id="AXV65353.1"/>
    </source>
</evidence>
<evidence type="ECO:0000256" key="2">
    <source>
        <dbReference type="ARBA" id="ARBA00006679"/>
    </source>
</evidence>
<gene>
    <name evidence="8" type="ORF">D0907_08745</name>
</gene>
<evidence type="ECO:0000313" key="9">
    <source>
        <dbReference type="Proteomes" id="UP000264605"/>
    </source>
</evidence>
<sequence length="233" mass="26129">MHITHTYQTIFKRLQCLEGIPALLFRLILAPVMIIAGFNKLALSGDVSHFYQYFLASDDIVTWFGNKEWGLGLPMPALLAFLAAWAEFLGGILLFLGLFTRLTAIPLMITMCVAATSVHGDNGWFAVTPTDASTSPARVLSWLQIPGAQASLDNSSAAAERLTKMRDLLETHGFTDYLYETGRPVILNNGMEFSVIYFAMLLSLFFTGGGRYVSLDYWFSRKYRNRFIDNEVK</sequence>
<feature type="transmembrane region" description="Helical" evidence="7">
    <location>
        <begin position="77"/>
        <end position="99"/>
    </location>
</feature>
<keyword evidence="3" id="KW-1003">Cell membrane</keyword>
<evidence type="ECO:0000256" key="3">
    <source>
        <dbReference type="ARBA" id="ARBA00022475"/>
    </source>
</evidence>
<keyword evidence="4 7" id="KW-0812">Transmembrane</keyword>
<evidence type="ECO:0000256" key="5">
    <source>
        <dbReference type="ARBA" id="ARBA00022989"/>
    </source>
</evidence>
<comment type="similarity">
    <text evidence="2">Belongs to the DoxX family.</text>
</comment>
<dbReference type="RefSeq" id="WP_118844331.1">
    <property type="nucleotide sequence ID" value="NZ_CP032090.1"/>
</dbReference>
<evidence type="ECO:0000256" key="6">
    <source>
        <dbReference type="ARBA" id="ARBA00023136"/>
    </source>
</evidence>